<proteinExistence type="predicted"/>
<sequence length="101" mass="11413">MPVSSNMIRLSVSEAAKLFGVSTRTIRRAITEKEVNYIVVQGRYKVSFESLLKWSQRTTTVRNKLAKHGIGQFVEDWKIRNVLYSPNPDLVSPGQSDNTDG</sequence>
<dbReference type="InterPro" id="IPR010093">
    <property type="entry name" value="SinI_DNA-bd"/>
</dbReference>
<evidence type="ECO:0000313" key="3">
    <source>
        <dbReference type="Proteomes" id="UP000034846"/>
    </source>
</evidence>
<dbReference type="Pfam" id="PF12728">
    <property type="entry name" value="HTH_17"/>
    <property type="match status" value="1"/>
</dbReference>
<dbReference type="InterPro" id="IPR009061">
    <property type="entry name" value="DNA-bd_dom_put_sf"/>
</dbReference>
<comment type="caution">
    <text evidence="2">The sequence shown here is derived from an EMBL/GenBank/DDBJ whole genome shotgun (WGS) entry which is preliminary data.</text>
</comment>
<dbReference type="SUPFAM" id="SSF46955">
    <property type="entry name" value="Putative DNA-binding domain"/>
    <property type="match status" value="1"/>
</dbReference>
<protein>
    <recommendedName>
        <fullName evidence="1">Helix-turn-helix domain-containing protein</fullName>
    </recommendedName>
</protein>
<accession>A0A0G1XH69</accession>
<dbReference type="Proteomes" id="UP000034846">
    <property type="component" value="Unassembled WGS sequence"/>
</dbReference>
<dbReference type="GO" id="GO:0003677">
    <property type="term" value="F:DNA binding"/>
    <property type="evidence" value="ECO:0007669"/>
    <property type="project" value="InterPro"/>
</dbReference>
<dbReference type="EMBL" id="LCRD01000017">
    <property type="protein sequence ID" value="KKW30245.1"/>
    <property type="molecule type" value="Genomic_DNA"/>
</dbReference>
<name>A0A0G1XH69_9BACT</name>
<dbReference type="NCBIfam" id="TIGR01764">
    <property type="entry name" value="excise"/>
    <property type="match status" value="1"/>
</dbReference>
<evidence type="ECO:0000259" key="1">
    <source>
        <dbReference type="Pfam" id="PF12728"/>
    </source>
</evidence>
<reference evidence="2 3" key="1">
    <citation type="journal article" date="2015" name="Nature">
        <title>rRNA introns, odd ribosomes, and small enigmatic genomes across a large radiation of phyla.</title>
        <authorList>
            <person name="Brown C.T."/>
            <person name="Hug L.A."/>
            <person name="Thomas B.C."/>
            <person name="Sharon I."/>
            <person name="Castelle C.J."/>
            <person name="Singh A."/>
            <person name="Wilkins M.J."/>
            <person name="Williams K.H."/>
            <person name="Banfield J.F."/>
        </authorList>
    </citation>
    <scope>NUCLEOTIDE SEQUENCE [LARGE SCALE GENOMIC DNA]</scope>
</reference>
<dbReference type="AlphaFoldDB" id="A0A0G1XH69"/>
<feature type="domain" description="Helix-turn-helix" evidence="1">
    <location>
        <begin position="10"/>
        <end position="56"/>
    </location>
</feature>
<evidence type="ECO:0000313" key="2">
    <source>
        <dbReference type="EMBL" id="KKW30245.1"/>
    </source>
</evidence>
<dbReference type="InterPro" id="IPR041657">
    <property type="entry name" value="HTH_17"/>
</dbReference>
<gene>
    <name evidence="2" type="ORF">UY72_C0017G0008</name>
</gene>
<organism evidence="2 3">
    <name type="scientific">Candidatus Uhrbacteria bacterium GW2011_GWD2_52_7</name>
    <dbReference type="NCBI Taxonomy" id="1618989"/>
    <lineage>
        <taxon>Bacteria</taxon>
        <taxon>Candidatus Uhriibacteriota</taxon>
    </lineage>
</organism>